<gene>
    <name evidence="2" type="ORF">AX774_g7057</name>
</gene>
<dbReference type="AlphaFoldDB" id="A0A1R1PEU8"/>
<feature type="region of interest" description="Disordered" evidence="1">
    <location>
        <begin position="1"/>
        <end position="21"/>
    </location>
</feature>
<sequence length="215" mass="23962">MNENIEDNTTKPACVAENSSDINSNTNSDSIVSVTTDTYDRIITKNLRINSKNYENSEKILTKDDIKNTKEKSIEPETTSVGSTTNPPTNETITTKNLNLDAELYPISTPTFKPIKVKNINKRTPIVIPSATQVTPMTSNITATTLDNLDNCFKIQNDTNSMDIDGFSTEKTHNIFENIDEKMDKNIIFKYDTDIKTVSNDNNTDTTPTPTVIPT</sequence>
<proteinExistence type="predicted"/>
<reference evidence="3" key="1">
    <citation type="submission" date="2017-01" db="EMBL/GenBank/DDBJ databases">
        <authorList>
            <person name="Wang Y."/>
            <person name="White M."/>
            <person name="Kvist S."/>
            <person name="Moncalvo J.-M."/>
        </authorList>
    </citation>
    <scope>NUCLEOTIDE SEQUENCE [LARGE SCALE GENOMIC DNA]</scope>
    <source>
        <strain evidence="3">COL-18-3</strain>
    </source>
</reference>
<feature type="compositionally biased region" description="Low complexity" evidence="1">
    <location>
        <begin position="84"/>
        <end position="93"/>
    </location>
</feature>
<protein>
    <submittedName>
        <fullName evidence="2">Uncharacterized protein</fullName>
    </submittedName>
</protein>
<accession>A0A1R1PEU8</accession>
<name>A0A1R1PEU8_ZANCU</name>
<evidence type="ECO:0000256" key="1">
    <source>
        <dbReference type="SAM" id="MobiDB-lite"/>
    </source>
</evidence>
<feature type="region of interest" description="Disordered" evidence="1">
    <location>
        <begin position="67"/>
        <end position="93"/>
    </location>
</feature>
<dbReference type="EMBL" id="LSSK01001523">
    <property type="protein sequence ID" value="OMH79525.1"/>
    <property type="molecule type" value="Genomic_DNA"/>
</dbReference>
<evidence type="ECO:0000313" key="3">
    <source>
        <dbReference type="Proteomes" id="UP000188320"/>
    </source>
</evidence>
<organism evidence="2 3">
    <name type="scientific">Zancudomyces culisetae</name>
    <name type="common">Gut fungus</name>
    <name type="synonym">Smittium culisetae</name>
    <dbReference type="NCBI Taxonomy" id="1213189"/>
    <lineage>
        <taxon>Eukaryota</taxon>
        <taxon>Fungi</taxon>
        <taxon>Fungi incertae sedis</taxon>
        <taxon>Zoopagomycota</taxon>
        <taxon>Kickxellomycotina</taxon>
        <taxon>Harpellomycetes</taxon>
        <taxon>Harpellales</taxon>
        <taxon>Legeriomycetaceae</taxon>
        <taxon>Zancudomyces</taxon>
    </lineage>
</organism>
<evidence type="ECO:0000313" key="2">
    <source>
        <dbReference type="EMBL" id="OMH79525.1"/>
    </source>
</evidence>
<comment type="caution">
    <text evidence="2">The sequence shown here is derived from an EMBL/GenBank/DDBJ whole genome shotgun (WGS) entry which is preliminary data.</text>
</comment>
<dbReference type="Proteomes" id="UP000188320">
    <property type="component" value="Unassembled WGS sequence"/>
</dbReference>
<feature type="non-terminal residue" evidence="2">
    <location>
        <position position="215"/>
    </location>
</feature>
<keyword evidence="3" id="KW-1185">Reference proteome</keyword>